<evidence type="ECO:0000256" key="1">
    <source>
        <dbReference type="ARBA" id="ARBA00006382"/>
    </source>
</evidence>
<dbReference type="SUPFAM" id="SSF51735">
    <property type="entry name" value="NAD(P)-binding Rossmann-fold domains"/>
    <property type="match status" value="1"/>
</dbReference>
<dbReference type="InterPro" id="IPR002110">
    <property type="entry name" value="Ankyrin_rpt"/>
</dbReference>
<keyword evidence="4" id="KW-0040">ANK repeat</keyword>
<dbReference type="Pfam" id="PF23147">
    <property type="entry name" value="GDH2_N"/>
    <property type="match status" value="1"/>
</dbReference>
<dbReference type="Pfam" id="PF12796">
    <property type="entry name" value="Ank_2"/>
    <property type="match status" value="1"/>
</dbReference>
<dbReference type="GO" id="GO:0006538">
    <property type="term" value="P:L-glutamate catabolic process"/>
    <property type="evidence" value="ECO:0007669"/>
    <property type="project" value="TreeGrafter"/>
</dbReference>
<feature type="repeat" description="ANK" evidence="4">
    <location>
        <begin position="57"/>
        <end position="89"/>
    </location>
</feature>
<dbReference type="InterPro" id="IPR055480">
    <property type="entry name" value="NAD-GDH_N"/>
</dbReference>
<dbReference type="PROSITE" id="PS50088">
    <property type="entry name" value="ANK_REPEAT"/>
    <property type="match status" value="1"/>
</dbReference>
<reference evidence="6 7" key="1">
    <citation type="submission" date="2008-07" db="EMBL/GenBank/DDBJ databases">
        <authorList>
            <person name="El-Sayed N."/>
            <person name="Caler E."/>
            <person name="Inman J."/>
            <person name="Amedeo P."/>
            <person name="Hass B."/>
            <person name="Wortman J."/>
        </authorList>
    </citation>
    <scope>NUCLEOTIDE SEQUENCE [LARGE SCALE GENOMIC DNA]</scope>
    <source>
        <strain evidence="7">ATCC 50983 / TXsc</strain>
    </source>
</reference>
<dbReference type="AlphaFoldDB" id="C5L543"/>
<gene>
    <name evidence="6" type="ORF">Pmar_PMAR014866</name>
</gene>
<dbReference type="GO" id="GO:0004352">
    <property type="term" value="F:glutamate dehydrogenase (NAD+) activity"/>
    <property type="evidence" value="ECO:0007669"/>
    <property type="project" value="TreeGrafter"/>
</dbReference>
<protein>
    <submittedName>
        <fullName evidence="6">NAD-specific glutamate dehydrogenase, putative</fullName>
    </submittedName>
</protein>
<dbReference type="GO" id="GO:0005739">
    <property type="term" value="C:mitochondrion"/>
    <property type="evidence" value="ECO:0007669"/>
    <property type="project" value="TreeGrafter"/>
</dbReference>
<proteinExistence type="inferred from homology"/>
<evidence type="ECO:0000256" key="3">
    <source>
        <dbReference type="ARBA" id="ARBA00023027"/>
    </source>
</evidence>
<dbReference type="EMBL" id="GG679213">
    <property type="protein sequence ID" value="EER08102.1"/>
    <property type="molecule type" value="Genomic_DNA"/>
</dbReference>
<dbReference type="OrthoDB" id="184415at2759"/>
<dbReference type="Gene3D" id="1.25.40.20">
    <property type="entry name" value="Ankyrin repeat-containing domain"/>
    <property type="match status" value="1"/>
</dbReference>
<dbReference type="InterPro" id="IPR036770">
    <property type="entry name" value="Ankyrin_rpt-contain_sf"/>
</dbReference>
<sequence>MFEVKLRSESKADDSVYTANPGAVGYLLAAAHDGDVDEMRRVLAQNSGLTVNSCDYDKRTPLHLAAAGGHVEAVRFLLEEGAALTPDRMGMLALHDAVMNNNAAEIRSMLAEADLKCPGGACYLPPEKAQMLRNADVSEGAGMSITTEEVETKMTQVFSIISKEGVFAPARLWFEIQYYFTDLGLHPKYFMHCTSAQIARHIHCLMAAKKVAQSTGSSSIHFEIEDEQSGFFLTSMDDNQVTPTERLLADYLANCGSGESFSVIFIKSEKPPVVDGNAPLGVFMVDKTRFDTHVGVGDVAEEEDLQLVASPFFLQRKSLDSQKLYQNLVHEIMKTRNAVVKLIEAPAHMVRQKGSHVLQFALYDVERKGKVFFAEFSECLRAHGVVPQRMYIESFANGVVAYHCYLGAEYSPEKLQDLVKTLRYVSHFKHSPKRSALVWDLVLKKQITPAQAVFFITAVKFVFTFFPKETAEYLTLAEFTKANAEMKRKLDDLFLQTMSNAITFERIYDTLVSHYELACLMYDDFKKVAKGECEPFYNAALADRIDDEVAHRLEAKILKTALKLTAHLRMTNFFKSGTAAAIAMRFDGSLLEDRPRSLFPVIPYGIYMVTGRGFYGFHIRFRDIARGGIRMIRSASTQVYSTNASSLLEENYNLAFTQHLKNKTFPEGGSKGTILLDLGDQNLETNGRDSFNKYIDALLDCMMPQQTGIFSHLPTPEILFFGPDENTAGFMDMGAYRAKARGYLYWKALTTGKSTKLGGVPHDRYGMTTNSVHQYVIDLLQLLGVDETKITKVQTGGPDGDLGSNEILIAKDKTVAVVDGSGVAYDPNGLNREELVRLARLRIPISNFNKDKLTDDKNAFLYNISDKNIDLPNGEHFKTGVELRNVFPQLEYCSGDLFVPCGGRPATVNMGNIHTMFNSQKEPKFKYIVEGANLFFTEDARRVLEKAGVHLFKDASTNKGGVTSSSMEVFAALCMDPKEHDQLLTIPDVTLPPPEFYQQYVNEILAVIKHNASMEFSAIWKANHETLAADGNGYVLKIDATQLLSKKINTLKEYTMKVFSEKNPENEWLVRAVLRRAIPRLLLVHCGIDKILERVPEAYILAVCATWIANTFVYKYGLEASEFAFYQFMRNLEEHAQGETTPTTMELRKSVPSMGLL</sequence>
<organism evidence="7">
    <name type="scientific">Perkinsus marinus (strain ATCC 50983 / TXsc)</name>
    <dbReference type="NCBI Taxonomy" id="423536"/>
    <lineage>
        <taxon>Eukaryota</taxon>
        <taxon>Sar</taxon>
        <taxon>Alveolata</taxon>
        <taxon>Perkinsozoa</taxon>
        <taxon>Perkinsea</taxon>
        <taxon>Perkinsida</taxon>
        <taxon>Perkinsidae</taxon>
        <taxon>Perkinsus</taxon>
    </lineage>
</organism>
<evidence type="ECO:0000256" key="4">
    <source>
        <dbReference type="PROSITE-ProRule" id="PRU00023"/>
    </source>
</evidence>
<evidence type="ECO:0000259" key="5">
    <source>
        <dbReference type="SMART" id="SM00839"/>
    </source>
</evidence>
<comment type="similarity">
    <text evidence="1">Belongs to the Glu/Leu/Phe/Val dehydrogenases family.</text>
</comment>
<dbReference type="SMART" id="SM00248">
    <property type="entry name" value="ANK"/>
    <property type="match status" value="2"/>
</dbReference>
<dbReference type="Gene3D" id="3.40.50.720">
    <property type="entry name" value="NAD(P)-binding Rossmann-like Domain"/>
    <property type="match status" value="1"/>
</dbReference>
<dbReference type="InParanoid" id="C5L543"/>
<dbReference type="PANTHER" id="PTHR11606:SF24">
    <property type="entry name" value="NAD-SPECIFIC GLUTAMATE DEHYDROGENASE"/>
    <property type="match status" value="1"/>
</dbReference>
<dbReference type="InterPro" id="IPR056365">
    <property type="entry name" value="NAD-GDH_2nd"/>
</dbReference>
<keyword evidence="7" id="KW-1185">Reference proteome</keyword>
<dbReference type="GeneID" id="9064265"/>
<evidence type="ECO:0000313" key="6">
    <source>
        <dbReference type="EMBL" id="EER08102.1"/>
    </source>
</evidence>
<dbReference type="PROSITE" id="PS50297">
    <property type="entry name" value="ANK_REP_REGION"/>
    <property type="match status" value="1"/>
</dbReference>
<dbReference type="SUPFAM" id="SSF53223">
    <property type="entry name" value="Aminoacid dehydrogenase-like, N-terminal domain"/>
    <property type="match status" value="1"/>
</dbReference>
<feature type="domain" description="Glutamate/phenylalanine/leucine/valine/L-tryptophan dehydrogenase C-terminal" evidence="5">
    <location>
        <begin position="759"/>
        <end position="1027"/>
    </location>
</feature>
<dbReference type="RefSeq" id="XP_002776286.1">
    <property type="nucleotide sequence ID" value="XM_002776240.1"/>
</dbReference>
<dbReference type="Pfam" id="PF00208">
    <property type="entry name" value="ELFV_dehydrog"/>
    <property type="match status" value="1"/>
</dbReference>
<name>C5L543_PERM5</name>
<dbReference type="FunCoup" id="C5L543">
    <property type="interactions" value="30"/>
</dbReference>
<evidence type="ECO:0000256" key="2">
    <source>
        <dbReference type="ARBA" id="ARBA00023002"/>
    </source>
</evidence>
<dbReference type="PANTHER" id="PTHR11606">
    <property type="entry name" value="GLUTAMATE DEHYDROGENASE"/>
    <property type="match status" value="1"/>
</dbReference>
<keyword evidence="3" id="KW-0520">NAD</keyword>
<dbReference type="InterPro" id="IPR006096">
    <property type="entry name" value="Glu/Leu/Phe/Val/Trp_DH_C"/>
</dbReference>
<keyword evidence="2" id="KW-0560">Oxidoreductase</keyword>
<dbReference type="SMART" id="SM00839">
    <property type="entry name" value="ELFV_dehydrog"/>
    <property type="match status" value="1"/>
</dbReference>
<evidence type="ECO:0000313" key="7">
    <source>
        <dbReference type="Proteomes" id="UP000007800"/>
    </source>
</evidence>
<dbReference type="Pfam" id="PF23152">
    <property type="entry name" value="GDH_2nd"/>
    <property type="match status" value="1"/>
</dbReference>
<dbReference type="SUPFAM" id="SSF48403">
    <property type="entry name" value="Ankyrin repeat"/>
    <property type="match status" value="1"/>
</dbReference>
<dbReference type="Proteomes" id="UP000007800">
    <property type="component" value="Unassembled WGS sequence"/>
</dbReference>
<dbReference type="InterPro" id="IPR036291">
    <property type="entry name" value="NAD(P)-bd_dom_sf"/>
</dbReference>
<dbReference type="InterPro" id="IPR046346">
    <property type="entry name" value="Aminoacid_DH-like_N_sf"/>
</dbReference>
<accession>C5L543</accession>